<dbReference type="AlphaFoldDB" id="A0A9P5CTN1"/>
<gene>
    <name evidence="2" type="ORF">M406DRAFT_354072</name>
</gene>
<evidence type="ECO:0000313" key="2">
    <source>
        <dbReference type="EMBL" id="KAF3769611.1"/>
    </source>
</evidence>
<dbReference type="RefSeq" id="XP_040780572.1">
    <property type="nucleotide sequence ID" value="XM_040922825.1"/>
</dbReference>
<accession>A0A9P5CTN1</accession>
<evidence type="ECO:0000313" key="3">
    <source>
        <dbReference type="Proteomes" id="UP000803844"/>
    </source>
</evidence>
<dbReference type="EMBL" id="MU032344">
    <property type="protein sequence ID" value="KAF3769611.1"/>
    <property type="molecule type" value="Genomic_DNA"/>
</dbReference>
<name>A0A9P5CTN1_CRYP1</name>
<protein>
    <submittedName>
        <fullName evidence="2">Uncharacterized protein</fullName>
    </submittedName>
</protein>
<dbReference type="GeneID" id="63839954"/>
<organism evidence="2 3">
    <name type="scientific">Cryphonectria parasitica (strain ATCC 38755 / EP155)</name>
    <dbReference type="NCBI Taxonomy" id="660469"/>
    <lineage>
        <taxon>Eukaryota</taxon>
        <taxon>Fungi</taxon>
        <taxon>Dikarya</taxon>
        <taxon>Ascomycota</taxon>
        <taxon>Pezizomycotina</taxon>
        <taxon>Sordariomycetes</taxon>
        <taxon>Sordariomycetidae</taxon>
        <taxon>Diaporthales</taxon>
        <taxon>Cryphonectriaceae</taxon>
        <taxon>Cryphonectria-Endothia species complex</taxon>
        <taxon>Cryphonectria</taxon>
    </lineage>
</organism>
<feature type="compositionally biased region" description="Polar residues" evidence="1">
    <location>
        <begin position="73"/>
        <end position="91"/>
    </location>
</feature>
<evidence type="ECO:0000256" key="1">
    <source>
        <dbReference type="SAM" id="MobiDB-lite"/>
    </source>
</evidence>
<keyword evidence="3" id="KW-1185">Reference proteome</keyword>
<feature type="region of interest" description="Disordered" evidence="1">
    <location>
        <begin position="73"/>
        <end position="122"/>
    </location>
</feature>
<sequence>MVRDLLDLVEQKLLVVDKETRENSDKIVDALKEMQTKSKRHGTAYTFYGAPSPGLGHSVRFAGNTESLEATNAATMTADIPTSRTGKSASSEPLAKAIEFNNQDGRPGKQGQGTSQNNERTPLLGNVPVLRRQSSLSVQSLAQQVSLTAQLRIWLQNYLGTCWEANMT</sequence>
<dbReference type="Proteomes" id="UP000803844">
    <property type="component" value="Unassembled WGS sequence"/>
</dbReference>
<proteinExistence type="predicted"/>
<comment type="caution">
    <text evidence="2">The sequence shown here is derived from an EMBL/GenBank/DDBJ whole genome shotgun (WGS) entry which is preliminary data.</text>
</comment>
<reference evidence="2" key="1">
    <citation type="journal article" date="2020" name="Phytopathology">
        <title>Genome sequence of the chestnut blight fungus Cryphonectria parasitica EP155: A fundamental resource for an archetypical invasive plant pathogen.</title>
        <authorList>
            <person name="Crouch J.A."/>
            <person name="Dawe A."/>
            <person name="Aerts A."/>
            <person name="Barry K."/>
            <person name="Churchill A.C.L."/>
            <person name="Grimwood J."/>
            <person name="Hillman B."/>
            <person name="Milgroom M.G."/>
            <person name="Pangilinan J."/>
            <person name="Smith M."/>
            <person name="Salamov A."/>
            <person name="Schmutz J."/>
            <person name="Yadav J."/>
            <person name="Grigoriev I.V."/>
            <person name="Nuss D."/>
        </authorList>
    </citation>
    <scope>NUCLEOTIDE SEQUENCE</scope>
    <source>
        <strain evidence="2">EP155</strain>
    </source>
</reference>